<dbReference type="EMBL" id="LT598488">
    <property type="protein sequence ID" value="SCW02122.1"/>
    <property type="molecule type" value="Genomic_DNA"/>
</dbReference>
<protein>
    <submittedName>
        <fullName evidence="2">LAFE_0E14664g1_1</fullName>
    </submittedName>
</protein>
<evidence type="ECO:0000313" key="3">
    <source>
        <dbReference type="Proteomes" id="UP000190831"/>
    </source>
</evidence>
<evidence type="ECO:0000313" key="2">
    <source>
        <dbReference type="EMBL" id="SCW02122.1"/>
    </source>
</evidence>
<organism evidence="2 3">
    <name type="scientific">Lachancea fermentati</name>
    <name type="common">Zygosaccharomyces fermentati</name>
    <dbReference type="NCBI Taxonomy" id="4955"/>
    <lineage>
        <taxon>Eukaryota</taxon>
        <taxon>Fungi</taxon>
        <taxon>Dikarya</taxon>
        <taxon>Ascomycota</taxon>
        <taxon>Saccharomycotina</taxon>
        <taxon>Saccharomycetes</taxon>
        <taxon>Saccharomycetales</taxon>
        <taxon>Saccharomycetaceae</taxon>
        <taxon>Lachancea</taxon>
    </lineage>
</organism>
<dbReference type="OrthoDB" id="2307332at2759"/>
<evidence type="ECO:0000256" key="1">
    <source>
        <dbReference type="SAM" id="MobiDB-lite"/>
    </source>
</evidence>
<proteinExistence type="predicted"/>
<dbReference type="SUPFAM" id="SSF47095">
    <property type="entry name" value="HMG-box"/>
    <property type="match status" value="1"/>
</dbReference>
<dbReference type="InterPro" id="IPR036910">
    <property type="entry name" value="HMG_box_dom_sf"/>
</dbReference>
<dbReference type="Proteomes" id="UP000190831">
    <property type="component" value="Chromosome E"/>
</dbReference>
<dbReference type="STRING" id="4955.A0A1G4MDY1"/>
<feature type="compositionally biased region" description="Low complexity" evidence="1">
    <location>
        <begin position="214"/>
        <end position="229"/>
    </location>
</feature>
<dbReference type="Gene3D" id="1.10.30.10">
    <property type="entry name" value="High mobility group box domain"/>
    <property type="match status" value="1"/>
</dbReference>
<dbReference type="AlphaFoldDB" id="A0A1G4MDY1"/>
<keyword evidence="3" id="KW-1185">Reference proteome</keyword>
<name>A0A1G4MDY1_LACFM</name>
<reference evidence="3" key="1">
    <citation type="submission" date="2016-03" db="EMBL/GenBank/DDBJ databases">
        <authorList>
            <person name="Devillers H."/>
        </authorList>
    </citation>
    <scope>NUCLEOTIDE SEQUENCE [LARGE SCALE GENOMIC DNA]</scope>
</reference>
<sequence>MGIKTHTDSVLERHAAQTQGMQSILAEDLFGLEKDKKAGSANAAGAIGSWDECQLPLNYWSLAAAAPAASDVASSTAGFGAAASSGAPSVTASAGLTSDSWFEWQRFDDAGWPSSEGDEVSSLSKLEISPVASMGVGATLENESERGFAGFSDAAYKKSMILDYSAWPATQAQTPFSATVDSWYSPLSGFDALPVPAVVSSGPAPDGVSGQVLASFPPARPSAGSRSRSYCSGTVTSESRARRSSTGKVVKSSRSPSVSAAATAAVATSASRPSSVYKYVAQAQMAMQSDTVKVEKENMYRWLSVSKMTPARREQMLKKMREKSLSEDVASDVLSLFTQRFLDVKLEILAQEFDDKFQFQRTPAENDALDAENPDALDEFLWLNQRKKRMPVQLKQFPRFVIKNSNNEDAPYLVEVRTSSGYNDYTSTSANQSALTHLDFMLLRLRHLTLMRESDDRKRKNKYYEFIEGKMKRPLNSFMLYRSTMMKSMAILKVCSIVSKLCALVQTEFPQWDERFALEKILATVQQRHNLPRTVEATLTPKEYDIISQNIDTQLYELDINNYKLVPVDPKFSNQTVVAQIITLMWNTESESCKKAFVEFSQVEKEHHHWVYPKYKYCPIKKSHAGKVENTEVNDDASYHSK</sequence>
<feature type="region of interest" description="Disordered" evidence="1">
    <location>
        <begin position="211"/>
        <end position="254"/>
    </location>
</feature>
<accession>A0A1G4MDY1</accession>
<gene>
    <name evidence="2" type="ORF">LAFE_0E14664G</name>
</gene>